<reference evidence="3" key="1">
    <citation type="journal article" date="2021" name="Proc. Natl. Acad. Sci. U.S.A.">
        <title>Three genomes in the algal genus Volvox reveal the fate of a haploid sex-determining region after a transition to homothallism.</title>
        <authorList>
            <person name="Yamamoto K."/>
            <person name="Hamaji T."/>
            <person name="Kawai-Toyooka H."/>
            <person name="Matsuzaki R."/>
            <person name="Takahashi F."/>
            <person name="Nishimura Y."/>
            <person name="Kawachi M."/>
            <person name="Noguchi H."/>
            <person name="Minakuchi Y."/>
            <person name="Umen J.G."/>
            <person name="Toyoda A."/>
            <person name="Nozaki H."/>
        </authorList>
    </citation>
    <scope>NUCLEOTIDE SEQUENCE</scope>
    <source>
        <strain evidence="3">NIES-3785</strain>
        <strain evidence="2">NIES-3786</strain>
    </source>
</reference>
<dbReference type="Proteomes" id="UP000747110">
    <property type="component" value="Unassembled WGS sequence"/>
</dbReference>
<evidence type="ECO:0000313" key="5">
    <source>
        <dbReference type="Proteomes" id="UP000747110"/>
    </source>
</evidence>
<name>A0A8J4LXA2_9CHLO</name>
<keyword evidence="1" id="KW-0472">Membrane</keyword>
<keyword evidence="1" id="KW-1133">Transmembrane helix</keyword>
<evidence type="ECO:0000256" key="1">
    <source>
        <dbReference type="SAM" id="Phobius"/>
    </source>
</evidence>
<keyword evidence="1" id="KW-0812">Transmembrane</keyword>
<dbReference type="AlphaFoldDB" id="A0A8J4LXA2"/>
<sequence>MGPSYRSSYQIKQLPPESNDLEVRVLSPKSAHGSPGISHTLSSRRRRPQSRRAFKWIFAGILALCLLVFFIRVSSRMKMAHSGHIDHDPIDVVAVSLKPSCVTREAVASLNRYLQPRAIHIVTTSIDKCRVFDAFASNVVCHLQDDFVEGLTVDRVGDFMQQNLGVDQHKQVKGRDLAGWYMQQFIKLGSILALPGLSEYYVIWDLDMVLLSPVQLLWRNGDRAHGSDDGSATSAAAMSAGQSQIQTLVNIGGSIAPGYIASFQRLTKRSLEFAPDGTSFVTHWMVVYKPYLREFLKDLSGGGKGHLDWVWRILGAVDPRSADLGFSEYASYISWVRQHYPQSQILAPRKTWVRHPFGQTAVRLMRLIRADQCCCPSRLMLQLLRTAGYVYTGYEVGHISECRYDAPEHAKSYGL</sequence>
<dbReference type="OrthoDB" id="566351at2759"/>
<accession>A0A8J4LXA2</accession>
<feature type="transmembrane region" description="Helical" evidence="1">
    <location>
        <begin position="53"/>
        <end position="71"/>
    </location>
</feature>
<evidence type="ECO:0000313" key="4">
    <source>
        <dbReference type="Proteomes" id="UP000722791"/>
    </source>
</evidence>
<dbReference type="Proteomes" id="UP000722791">
    <property type="component" value="Unassembled WGS sequence"/>
</dbReference>
<protein>
    <submittedName>
        <fullName evidence="3">Uncharacterized protein</fullName>
    </submittedName>
</protein>
<gene>
    <name evidence="2" type="ORF">Vretifemale_16779</name>
    <name evidence="3" type="ORF">Vretimale_16944</name>
</gene>
<dbReference type="EMBL" id="BNCP01000047">
    <property type="protein sequence ID" value="GIL88844.1"/>
    <property type="molecule type" value="Genomic_DNA"/>
</dbReference>
<dbReference type="EMBL" id="BNCQ01000052">
    <property type="protein sequence ID" value="GIM13875.1"/>
    <property type="molecule type" value="Genomic_DNA"/>
</dbReference>
<keyword evidence="5" id="KW-1185">Reference proteome</keyword>
<evidence type="ECO:0000313" key="2">
    <source>
        <dbReference type="EMBL" id="GIL88844.1"/>
    </source>
</evidence>
<organism evidence="3 4">
    <name type="scientific">Volvox reticuliferus</name>
    <dbReference type="NCBI Taxonomy" id="1737510"/>
    <lineage>
        <taxon>Eukaryota</taxon>
        <taxon>Viridiplantae</taxon>
        <taxon>Chlorophyta</taxon>
        <taxon>core chlorophytes</taxon>
        <taxon>Chlorophyceae</taxon>
        <taxon>CS clade</taxon>
        <taxon>Chlamydomonadales</taxon>
        <taxon>Volvocaceae</taxon>
        <taxon>Volvox</taxon>
    </lineage>
</organism>
<evidence type="ECO:0000313" key="3">
    <source>
        <dbReference type="EMBL" id="GIM13875.1"/>
    </source>
</evidence>
<comment type="caution">
    <text evidence="3">The sequence shown here is derived from an EMBL/GenBank/DDBJ whole genome shotgun (WGS) entry which is preliminary data.</text>
</comment>
<proteinExistence type="predicted"/>